<sequence length="72" mass="8495">MIFKVTYQPAKFDAPTRENTESLYVEASDIVIARRLVEQNTPYNIEFIQPLEGNHLEYEQKNPDFKITEFNV</sequence>
<reference evidence="6 9" key="1">
    <citation type="submission" date="2016-02" db="EMBL/GenBank/DDBJ databases">
        <authorList>
            <person name="Strepis N."/>
        </authorList>
    </citation>
    <scope>NUCLEOTIDE SEQUENCE [LARGE SCALE GENOMIC DNA]</scope>
    <source>
        <strain evidence="6">Trichococcus flocculiformis</strain>
    </source>
</reference>
<comment type="function">
    <text evidence="5">A non-essential component of RNA polymerase (RNAP).</text>
</comment>
<dbReference type="Gene3D" id="3.10.20.730">
    <property type="entry name" value="RNAP, epsilon subunit-like"/>
    <property type="match status" value="1"/>
</dbReference>
<dbReference type="EC" id="2.7.7.6" evidence="5"/>
<dbReference type="HAMAP" id="MF_01553">
    <property type="entry name" value="RNApol_bact_RpoY"/>
    <property type="match status" value="1"/>
</dbReference>
<dbReference type="GO" id="GO:0003677">
    <property type="term" value="F:DNA binding"/>
    <property type="evidence" value="ECO:0007669"/>
    <property type="project" value="UniProtKB-UniRule"/>
</dbReference>
<evidence type="ECO:0000313" key="11">
    <source>
        <dbReference type="Proteomes" id="UP000589373"/>
    </source>
</evidence>
<evidence type="ECO:0000256" key="1">
    <source>
        <dbReference type="ARBA" id="ARBA00022478"/>
    </source>
</evidence>
<dbReference type="GO" id="GO:0003899">
    <property type="term" value="F:DNA-directed RNA polymerase activity"/>
    <property type="evidence" value="ECO:0007669"/>
    <property type="project" value="UniProtKB-UniRule"/>
</dbReference>
<reference evidence="8 10" key="2">
    <citation type="submission" date="2016-10" db="EMBL/GenBank/DDBJ databases">
        <authorList>
            <person name="Varghese N."/>
            <person name="Submissions S."/>
        </authorList>
    </citation>
    <scope>NUCLEOTIDE SEQUENCE [LARGE SCALE GENOMIC DNA]</scope>
    <source>
        <strain evidence="8 10">DSM 2094</strain>
    </source>
</reference>
<evidence type="ECO:0000313" key="9">
    <source>
        <dbReference type="Proteomes" id="UP000195947"/>
    </source>
</evidence>
<organism evidence="8 10">
    <name type="scientific">Trichococcus flocculiformis</name>
    <dbReference type="NCBI Taxonomy" id="82803"/>
    <lineage>
        <taxon>Bacteria</taxon>
        <taxon>Bacillati</taxon>
        <taxon>Bacillota</taxon>
        <taxon>Bacilli</taxon>
        <taxon>Lactobacillales</taxon>
        <taxon>Carnobacteriaceae</taxon>
        <taxon>Trichococcus</taxon>
    </lineage>
</organism>
<comment type="catalytic activity">
    <reaction evidence="5">
        <text>RNA(n) + a ribonucleoside 5'-triphosphate = RNA(n+1) + diphosphate</text>
        <dbReference type="Rhea" id="RHEA:21248"/>
        <dbReference type="Rhea" id="RHEA-COMP:14527"/>
        <dbReference type="Rhea" id="RHEA-COMP:17342"/>
        <dbReference type="ChEBI" id="CHEBI:33019"/>
        <dbReference type="ChEBI" id="CHEBI:61557"/>
        <dbReference type="ChEBI" id="CHEBI:140395"/>
        <dbReference type="EC" id="2.7.7.6"/>
    </reaction>
</comment>
<gene>
    <name evidence="5" type="primary">rpoY</name>
    <name evidence="7" type="ORF">GX662_02240</name>
    <name evidence="8" type="ORF">SAMN04488507_101429</name>
    <name evidence="6" type="ORF">TFLO_1019</name>
</gene>
<evidence type="ECO:0000313" key="10">
    <source>
        <dbReference type="Proteomes" id="UP000199686"/>
    </source>
</evidence>
<reference evidence="7 11" key="3">
    <citation type="journal article" date="2020" name="Biotechnol. Biofuels">
        <title>New insights from the biogas microbiome by comprehensive genome-resolved metagenomics of nearly 1600 species originating from multiple anaerobic digesters.</title>
        <authorList>
            <person name="Campanaro S."/>
            <person name="Treu L."/>
            <person name="Rodriguez-R L.M."/>
            <person name="Kovalovszki A."/>
            <person name="Ziels R.M."/>
            <person name="Maus I."/>
            <person name="Zhu X."/>
            <person name="Kougias P.G."/>
            <person name="Basile A."/>
            <person name="Luo G."/>
            <person name="Schluter A."/>
            <person name="Konstantinidis K.T."/>
            <person name="Angelidaki I."/>
        </authorList>
    </citation>
    <scope>NUCLEOTIDE SEQUENCE [LARGE SCALE GENOMIC DNA]</scope>
    <source>
        <strain evidence="7">AS07pgkLD_105</strain>
    </source>
</reference>
<dbReference type="GO" id="GO:0000428">
    <property type="term" value="C:DNA-directed RNA polymerase complex"/>
    <property type="evidence" value="ECO:0007669"/>
    <property type="project" value="UniProtKB-KW"/>
</dbReference>
<evidence type="ECO:0000313" key="8">
    <source>
        <dbReference type="EMBL" id="SFH77307.1"/>
    </source>
</evidence>
<dbReference type="OrthoDB" id="2147503at2"/>
<proteinExistence type="inferred from homology"/>
<dbReference type="GO" id="GO:0006351">
    <property type="term" value="P:DNA-templated transcription"/>
    <property type="evidence" value="ECO:0007669"/>
    <property type="project" value="UniProtKB-UniRule"/>
</dbReference>
<dbReference type="Proteomes" id="UP000199686">
    <property type="component" value="Unassembled WGS sequence"/>
</dbReference>
<comment type="similarity">
    <text evidence="5">Belongs to the RNA polymerase subunit epsilon family.</text>
</comment>
<keyword evidence="9" id="KW-1185">Reference proteome</keyword>
<dbReference type="Proteomes" id="UP000195947">
    <property type="component" value="Unassembled WGS sequence"/>
</dbReference>
<evidence type="ECO:0000256" key="5">
    <source>
        <dbReference type="HAMAP-Rule" id="MF_01553"/>
    </source>
</evidence>
<comment type="subunit">
    <text evidence="5">RNAP is composed of a core of 2 alpha, a beta and a beta' subunit. The core is associated with a delta subunit, and at least one of epsilon or omega. When a sigma factor is associated with the core the holoenzyme is formed, which can initiate transcription.</text>
</comment>
<dbReference type="NCBIfam" id="NF010188">
    <property type="entry name" value="PRK13667.1"/>
    <property type="match status" value="1"/>
</dbReference>
<evidence type="ECO:0000313" key="7">
    <source>
        <dbReference type="EMBL" id="NLD31070.1"/>
    </source>
</evidence>
<comment type="caution">
    <text evidence="8">The sequence shown here is derived from an EMBL/GenBank/DDBJ whole genome shotgun (WGS) entry which is preliminary data.</text>
</comment>
<keyword evidence="3 5" id="KW-0548">Nucleotidyltransferase</keyword>
<keyword evidence="4 5" id="KW-0804">Transcription</keyword>
<keyword evidence="1 5" id="KW-0240">DNA-directed RNA polymerase</keyword>
<dbReference type="InterPro" id="IPR009907">
    <property type="entry name" value="RpoY"/>
</dbReference>
<dbReference type="Pfam" id="PF07288">
    <property type="entry name" value="RpoY"/>
    <property type="match status" value="1"/>
</dbReference>
<evidence type="ECO:0000256" key="4">
    <source>
        <dbReference type="ARBA" id="ARBA00023163"/>
    </source>
</evidence>
<dbReference type="RefSeq" id="WP_086988577.1">
    <property type="nucleotide sequence ID" value="NZ_CP089787.1"/>
</dbReference>
<dbReference type="EMBL" id="FOQC01000014">
    <property type="protein sequence ID" value="SFH77307.1"/>
    <property type="molecule type" value="Genomic_DNA"/>
</dbReference>
<dbReference type="Proteomes" id="UP000589373">
    <property type="component" value="Unassembled WGS sequence"/>
</dbReference>
<evidence type="ECO:0000256" key="3">
    <source>
        <dbReference type="ARBA" id="ARBA00022695"/>
    </source>
</evidence>
<dbReference type="EMBL" id="FJMZ01000007">
    <property type="protein sequence ID" value="CZQ88544.1"/>
    <property type="molecule type" value="Genomic_DNA"/>
</dbReference>
<dbReference type="EMBL" id="JAAZCD010000050">
    <property type="protein sequence ID" value="NLD31070.1"/>
    <property type="molecule type" value="Genomic_DNA"/>
</dbReference>
<name>A0A143YGC6_9LACT</name>
<accession>A0A143YGC6</accession>
<keyword evidence="2 5" id="KW-0808">Transferase</keyword>
<evidence type="ECO:0000256" key="2">
    <source>
        <dbReference type="ARBA" id="ARBA00022679"/>
    </source>
</evidence>
<protein>
    <recommendedName>
        <fullName evidence="5">DNA-directed RNA polymerase subunit epsilon</fullName>
        <shortName evidence="5">RNAP epsilon subunit</shortName>
        <ecNumber evidence="5">2.7.7.6</ecNumber>
    </recommendedName>
    <alternativeName>
        <fullName evidence="5">RNA polymerase epsilon subunit</fullName>
    </alternativeName>
    <alternativeName>
        <fullName evidence="5">Transcriptase subunit epsilon</fullName>
    </alternativeName>
</protein>
<dbReference type="STRING" id="82803.SAMN04488048_1057"/>
<dbReference type="AlphaFoldDB" id="A0A143YGC6"/>
<evidence type="ECO:0000313" key="6">
    <source>
        <dbReference type="EMBL" id="CZQ88544.1"/>
    </source>
</evidence>